<dbReference type="EMBL" id="FNHH01000006">
    <property type="protein sequence ID" value="SDM13045.1"/>
    <property type="molecule type" value="Genomic_DNA"/>
</dbReference>
<reference evidence="3" key="1">
    <citation type="submission" date="2016-10" db="EMBL/GenBank/DDBJ databases">
        <authorList>
            <person name="Varghese N."/>
            <person name="Submissions S."/>
        </authorList>
    </citation>
    <scope>NUCLEOTIDE SEQUENCE [LARGE SCALE GENOMIC DNA]</scope>
    <source>
        <strain evidence="3">DSM 24536</strain>
    </source>
</reference>
<keyword evidence="3" id="KW-1185">Reference proteome</keyword>
<dbReference type="Proteomes" id="UP000199226">
    <property type="component" value="Unassembled WGS sequence"/>
</dbReference>
<dbReference type="SMART" id="SM00530">
    <property type="entry name" value="HTH_XRE"/>
    <property type="match status" value="1"/>
</dbReference>
<dbReference type="GO" id="GO:0003677">
    <property type="term" value="F:DNA binding"/>
    <property type="evidence" value="ECO:0007669"/>
    <property type="project" value="InterPro"/>
</dbReference>
<proteinExistence type="predicted"/>
<dbReference type="CDD" id="cd00093">
    <property type="entry name" value="HTH_XRE"/>
    <property type="match status" value="1"/>
</dbReference>
<organism evidence="2 3">
    <name type="scientific">Daejeonella rubra</name>
    <dbReference type="NCBI Taxonomy" id="990371"/>
    <lineage>
        <taxon>Bacteria</taxon>
        <taxon>Pseudomonadati</taxon>
        <taxon>Bacteroidota</taxon>
        <taxon>Sphingobacteriia</taxon>
        <taxon>Sphingobacteriales</taxon>
        <taxon>Sphingobacteriaceae</taxon>
        <taxon>Daejeonella</taxon>
    </lineage>
</organism>
<evidence type="ECO:0000313" key="3">
    <source>
        <dbReference type="Proteomes" id="UP000199226"/>
    </source>
</evidence>
<dbReference type="AlphaFoldDB" id="A0A1G9QRY7"/>
<evidence type="ECO:0000259" key="1">
    <source>
        <dbReference type="PROSITE" id="PS50943"/>
    </source>
</evidence>
<feature type="domain" description="HTH cro/C1-type" evidence="1">
    <location>
        <begin position="2"/>
        <end position="56"/>
    </location>
</feature>
<dbReference type="STRING" id="990371.SAMN05421813_106148"/>
<evidence type="ECO:0000313" key="2">
    <source>
        <dbReference type="EMBL" id="SDM13045.1"/>
    </source>
</evidence>
<dbReference type="SUPFAM" id="SSF47413">
    <property type="entry name" value="lambda repressor-like DNA-binding domains"/>
    <property type="match status" value="1"/>
</dbReference>
<dbReference type="Gene3D" id="1.10.260.40">
    <property type="entry name" value="lambda repressor-like DNA-binding domains"/>
    <property type="match status" value="1"/>
</dbReference>
<dbReference type="InterPro" id="IPR010982">
    <property type="entry name" value="Lambda_DNA-bd_dom_sf"/>
</dbReference>
<name>A0A1G9QRY7_9SPHI</name>
<dbReference type="InterPro" id="IPR001387">
    <property type="entry name" value="Cro/C1-type_HTH"/>
</dbReference>
<dbReference type="PROSITE" id="PS50943">
    <property type="entry name" value="HTH_CROC1"/>
    <property type="match status" value="1"/>
</dbReference>
<accession>A0A1G9QRY7</accession>
<dbReference type="Pfam" id="PF01381">
    <property type="entry name" value="HTH_3"/>
    <property type="match status" value="1"/>
</dbReference>
<gene>
    <name evidence="2" type="ORF">SAMN05421813_106148</name>
</gene>
<protein>
    <submittedName>
        <fullName evidence="2">Helix-turn-helix</fullName>
    </submittedName>
</protein>
<sequence length="63" mass="7708">MIKSRRKERDFTQKQLADLLEVDRQYVWRLENGKVNFTMDYLDKVIFKLNCDQKDFIVIPIEI</sequence>